<name>A3MZN6_ACTP2</name>
<evidence type="ECO:0000313" key="3">
    <source>
        <dbReference type="EMBL" id="ABN73622.1"/>
    </source>
</evidence>
<dbReference type="PATRIC" id="fig|416269.6.peg.545"/>
<dbReference type="RefSeq" id="WP_011848412.1">
    <property type="nucleotide sequence ID" value="NC_009053.1"/>
</dbReference>
<dbReference type="HOGENOM" id="CLU_279355_0_0_6"/>
<reference evidence="3 4" key="1">
    <citation type="journal article" date="2008" name="J. Bacteriol.">
        <title>The complete genome sequence of Actinobacillus pleuropneumoniae L20 (serotype 5b).</title>
        <authorList>
            <person name="Foote S.J."/>
            <person name="Bosse J.T."/>
            <person name="Bouevitch A.B."/>
            <person name="Langford P.R."/>
            <person name="Young N.M."/>
            <person name="Nash J.H."/>
        </authorList>
    </citation>
    <scope>NUCLEOTIDE SEQUENCE [LARGE SCALE GENOMIC DNA]</scope>
    <source>
        <strain evidence="3 4">L20</strain>
    </source>
</reference>
<accession>A3MZN6</accession>
<dbReference type="eggNOG" id="COG5281">
    <property type="taxonomic scope" value="Bacteria"/>
</dbReference>
<proteinExistence type="predicted"/>
<evidence type="ECO:0000256" key="1">
    <source>
        <dbReference type="SAM" id="Coils"/>
    </source>
</evidence>
<feature type="coiled-coil region" evidence="1">
    <location>
        <begin position="477"/>
        <end position="511"/>
    </location>
</feature>
<evidence type="ECO:0000259" key="2">
    <source>
        <dbReference type="Pfam" id="PF20155"/>
    </source>
</evidence>
<dbReference type="InterPro" id="IPR013491">
    <property type="entry name" value="Tape_meas_N"/>
</dbReference>
<protein>
    <recommendedName>
        <fullName evidence="2">Tape measure protein N-terminal domain-containing protein</fullName>
    </recommendedName>
</protein>
<feature type="domain" description="Tape measure protein N-terminal" evidence="2">
    <location>
        <begin position="94"/>
        <end position="283"/>
    </location>
</feature>
<dbReference type="STRING" id="416269.APL_0518"/>
<dbReference type="eggNOG" id="COG1196">
    <property type="taxonomic scope" value="Bacteria"/>
</dbReference>
<sequence>MASLGNLNISLNLETVQFQQGLNKSAYQSQKFARQFEANFSAAQNRARQFSERTTQYLNNIERAANSINKTANIGLFSNIAGWATGNLSAATSQTLKYADSYTELQNRIRLVTDSQNEMVAATNTVFDIALRTNQAVGATSEVYQRFAKNADTLKLSQQQVAELTETVSKAVAMSGASAASAEAALMQFGQAMAGGVLRGAELNSVMEQTPALAQAIADGLGVSVGALKDMGKNGELQISKVIEALQKAKDTVDTDFEKRVKTLSMSFTNLETSMIQFVGQVDSTYGVTQKLAEGVDFVSENLETLIKVAGALIGALAIGHISKYSATLLQTGYNSAKNAIAHTREAQAILAKATAMRTAAQVEMASLAAQFQLAQSERTRYALREQMKVQAGQIIALAEAEATAKRNLAAANTLASTTARGLQSAMALLGGPAGVIMIAASALMYFSSQVDQARQKALDTAGANERLKESYEGLSAAALSLKITQQQEELENYKNQIQQLQSDISALEANWFTTGLPIPDSVKKEIAELSDQIELLKENSNIDFSVLENQLEALARAMLSSGKSLDDIRAKFKLLGIDASETEWILAGIPSTLNDIGNSAEKAAGETLNLDDAMKKLQERSVTLAQKLEVAKLEQQGQAESAYVLAGLYELLGVEGAKYNEVLISIATGTITAANAADKAIGLSQETLKKILDGKAMLQGMFKNETQIQTIKTELRENAKVANPKKEKKAKKSNGENARENWLSFYDDLRKKSGSTLNEINLEETRMFQRLEEHMKKGVVSHAEYETAKAAITQRFAKERLELAGKYAPEKLLSANLKDELSAIQELRKAGQLTEGEYQVAEQQLKFDYAQNKSQQAISPLDQVRGMYDSEQELKNQQAQELAQLQAFYEQKLMTEEEFQKRKRQIIASYENDRWQKEMSTYATGLNDLGGAFDMLTSAVEQSAGKQSAAYKAMFAVSKAFAIAEATVKLSQAVAQAMADTTALTPAQKFANMAAVAAAGANVISQITSVGFSSGGYTGDGGKYTPAGIVHRGEYVLTKEATARLGKGYLDYLNYGTRRGFSNGGGVSVPSVNYSGFTGGGNNISVKVINNGEPVNATVNSQQNGNELEITIELLKKMDQIADQRYRTNQLKDMRNGGVLSR</sequence>
<dbReference type="EMBL" id="CP000569">
    <property type="protein sequence ID" value="ABN73622.1"/>
    <property type="molecule type" value="Genomic_DNA"/>
</dbReference>
<keyword evidence="1" id="KW-0175">Coiled coil</keyword>
<dbReference type="Pfam" id="PF20155">
    <property type="entry name" value="TMP_3"/>
    <property type="match status" value="1"/>
</dbReference>
<organism evidence="3 4">
    <name type="scientific">Actinobacillus pleuropneumoniae serotype 5b (strain L20)</name>
    <dbReference type="NCBI Taxonomy" id="416269"/>
    <lineage>
        <taxon>Bacteria</taxon>
        <taxon>Pseudomonadati</taxon>
        <taxon>Pseudomonadota</taxon>
        <taxon>Gammaproteobacteria</taxon>
        <taxon>Pasteurellales</taxon>
        <taxon>Pasteurellaceae</taxon>
        <taxon>Actinobacillus</taxon>
    </lineage>
</organism>
<dbReference type="AlphaFoldDB" id="A3MZN6"/>
<gene>
    <name evidence="3" type="ordered locus">APL_0518</name>
</gene>
<evidence type="ECO:0000313" key="4">
    <source>
        <dbReference type="Proteomes" id="UP000001432"/>
    </source>
</evidence>
<dbReference type="EnsemblBacteria" id="ABN73622">
    <property type="protein sequence ID" value="ABN73622"/>
    <property type="gene ID" value="APL_0518"/>
</dbReference>
<dbReference type="NCBIfam" id="TIGR02675">
    <property type="entry name" value="tape_meas_nterm"/>
    <property type="match status" value="1"/>
</dbReference>
<dbReference type="Proteomes" id="UP000001432">
    <property type="component" value="Chromosome"/>
</dbReference>
<dbReference type="KEGG" id="apl:APL_0518"/>